<gene>
    <name evidence="2" type="ordered locus">Adeh_3208</name>
</gene>
<feature type="compositionally biased region" description="Basic and acidic residues" evidence="1">
    <location>
        <begin position="42"/>
        <end position="61"/>
    </location>
</feature>
<dbReference type="Proteomes" id="UP000001935">
    <property type="component" value="Chromosome"/>
</dbReference>
<organism evidence="2 3">
    <name type="scientific">Anaeromyxobacter dehalogenans (strain 2CP-C)</name>
    <dbReference type="NCBI Taxonomy" id="290397"/>
    <lineage>
        <taxon>Bacteria</taxon>
        <taxon>Pseudomonadati</taxon>
        <taxon>Myxococcota</taxon>
        <taxon>Myxococcia</taxon>
        <taxon>Myxococcales</taxon>
        <taxon>Cystobacterineae</taxon>
        <taxon>Anaeromyxobacteraceae</taxon>
        <taxon>Anaeromyxobacter</taxon>
    </lineage>
</organism>
<dbReference type="AlphaFoldDB" id="Q2IEG8"/>
<dbReference type="HOGENOM" id="CLU_2520357_0_0_7"/>
<dbReference type="STRING" id="290397.Adeh_3208"/>
<name>Q2IEG8_ANADE</name>
<proteinExistence type="predicted"/>
<feature type="region of interest" description="Disordered" evidence="1">
    <location>
        <begin position="32"/>
        <end position="84"/>
    </location>
</feature>
<evidence type="ECO:0000313" key="3">
    <source>
        <dbReference type="Proteomes" id="UP000001935"/>
    </source>
</evidence>
<evidence type="ECO:0000313" key="2">
    <source>
        <dbReference type="EMBL" id="ABC82976.1"/>
    </source>
</evidence>
<protein>
    <submittedName>
        <fullName evidence="2">Uncharacterized protein</fullName>
    </submittedName>
</protein>
<evidence type="ECO:0000256" key="1">
    <source>
        <dbReference type="SAM" id="MobiDB-lite"/>
    </source>
</evidence>
<reference evidence="2 3" key="1">
    <citation type="submission" date="2006-01" db="EMBL/GenBank/DDBJ databases">
        <title>Complete sequence of Anaeromyxobacter dehalogenans 2CP-C.</title>
        <authorList>
            <consortium name="US DOE Joint Genome Institute"/>
            <person name="Copeland A."/>
            <person name="Lucas S."/>
            <person name="Lapidus A."/>
            <person name="Barry K."/>
            <person name="Detter J.C."/>
            <person name="Glavina T."/>
            <person name="Hammon N."/>
            <person name="Israni S."/>
            <person name="Pitluck S."/>
            <person name="Brettin T."/>
            <person name="Bruce D."/>
            <person name="Han C."/>
            <person name="Tapia R."/>
            <person name="Gilna P."/>
            <person name="Kiss H."/>
            <person name="Schmutz J."/>
            <person name="Larimer F."/>
            <person name="Land M."/>
            <person name="Kyrpides N."/>
            <person name="Anderson I."/>
            <person name="Sanford R.A."/>
            <person name="Ritalahti K.M."/>
            <person name="Thomas H.S."/>
            <person name="Kirby J.R."/>
            <person name="Zhulin I.B."/>
            <person name="Loeffler F.E."/>
            <person name="Richardson P."/>
        </authorList>
    </citation>
    <scope>NUCLEOTIDE SEQUENCE [LARGE SCALE GENOMIC DNA]</scope>
    <source>
        <strain evidence="2 3">2CP-C</strain>
    </source>
</reference>
<dbReference type="EMBL" id="CP000251">
    <property type="protein sequence ID" value="ABC82976.1"/>
    <property type="molecule type" value="Genomic_DNA"/>
</dbReference>
<accession>Q2IEG8</accession>
<dbReference type="KEGG" id="ade:Adeh_3208"/>
<sequence>MIRTHRPLWRATRQRSFDPDVDLKRGALTVRRSGWEGAPHGPEVRPRAEGRRLLPAKKEPGTTKAATRRFPVRSRGLLSRGDRI</sequence>